<dbReference type="Pfam" id="PF14833">
    <property type="entry name" value="NAD_binding_11"/>
    <property type="match status" value="1"/>
</dbReference>
<protein>
    <submittedName>
        <fullName evidence="6">3-hydroxyisobutyrate dehydrogenase</fullName>
    </submittedName>
</protein>
<dbReference type="InterPro" id="IPR013328">
    <property type="entry name" value="6PGD_dom2"/>
</dbReference>
<feature type="active site" evidence="3">
    <location>
        <position position="176"/>
    </location>
</feature>
<dbReference type="InterPro" id="IPR036291">
    <property type="entry name" value="NAD(P)-bd_dom_sf"/>
</dbReference>
<proteinExistence type="predicted"/>
<evidence type="ECO:0000259" key="5">
    <source>
        <dbReference type="Pfam" id="PF14833"/>
    </source>
</evidence>
<dbReference type="InterPro" id="IPR015815">
    <property type="entry name" value="HIBADH-related"/>
</dbReference>
<dbReference type="PANTHER" id="PTHR43060">
    <property type="entry name" value="3-HYDROXYISOBUTYRATE DEHYDROGENASE-LIKE 1, MITOCHONDRIAL-RELATED"/>
    <property type="match status" value="1"/>
</dbReference>
<dbReference type="InterPro" id="IPR008927">
    <property type="entry name" value="6-PGluconate_DH-like_C_sf"/>
</dbReference>
<evidence type="ECO:0000256" key="1">
    <source>
        <dbReference type="ARBA" id="ARBA00023002"/>
    </source>
</evidence>
<reference evidence="6 7" key="1">
    <citation type="submission" date="2018-11" db="EMBL/GenBank/DDBJ databases">
        <title>Genomic Encyclopedia of Type Strains, Phase IV (KMG-IV): sequencing the most valuable type-strain genomes for metagenomic binning, comparative biology and taxonomic classification.</title>
        <authorList>
            <person name="Goeker M."/>
        </authorList>
    </citation>
    <scope>NUCLEOTIDE SEQUENCE [LARGE SCALE GENOMIC DNA]</scope>
    <source>
        <strain evidence="6 7">DSM 5900</strain>
    </source>
</reference>
<evidence type="ECO:0000313" key="7">
    <source>
        <dbReference type="Proteomes" id="UP000278222"/>
    </source>
</evidence>
<dbReference type="Proteomes" id="UP000278222">
    <property type="component" value="Unassembled WGS sequence"/>
</dbReference>
<sequence length="295" mass="30758">MTGGRPRLGYIGLGLMGTEMTLRLLERGWQVTVWNLEPERVPPMVAAGAVAAASPAEVAGASDIVLMCVLHMAAVEACVFGPGGIAEGAAPGKILVDHSTAHPGRTAELARRLRDETGMGWVDAPVSGGTVAAREGSMTVMAGGAAADMATVAPVMADLAANFTHMGPCGAGQTAKLINQAIVGTNYVLMAEVLALAEASGIDAARLPQCLKGGHADGTLLQQLYPRMQARDFDPPRAYARQLLKDVHAVEEFVAGLGLDLPLVTAAVRRHDAHVTPENAMVDPASIIRLYDKKK</sequence>
<dbReference type="GO" id="GO:0016491">
    <property type="term" value="F:oxidoreductase activity"/>
    <property type="evidence" value="ECO:0007669"/>
    <property type="project" value="UniProtKB-KW"/>
</dbReference>
<keyword evidence="1" id="KW-0560">Oxidoreductase</keyword>
<dbReference type="Gene3D" id="1.10.1040.10">
    <property type="entry name" value="N-(1-d-carboxylethyl)-l-norvaline Dehydrogenase, domain 2"/>
    <property type="match status" value="1"/>
</dbReference>
<dbReference type="PANTHER" id="PTHR43060:SF15">
    <property type="entry name" value="3-HYDROXYISOBUTYRATE DEHYDROGENASE-LIKE 1, MITOCHONDRIAL-RELATED"/>
    <property type="match status" value="1"/>
</dbReference>
<dbReference type="InterPro" id="IPR006115">
    <property type="entry name" value="6PGDH_NADP-bd"/>
</dbReference>
<dbReference type="SUPFAM" id="SSF48179">
    <property type="entry name" value="6-phosphogluconate dehydrogenase C-terminal domain-like"/>
    <property type="match status" value="1"/>
</dbReference>
<organism evidence="6 7">
    <name type="scientific">Stella humosa</name>
    <dbReference type="NCBI Taxonomy" id="94"/>
    <lineage>
        <taxon>Bacteria</taxon>
        <taxon>Pseudomonadati</taxon>
        <taxon>Pseudomonadota</taxon>
        <taxon>Alphaproteobacteria</taxon>
        <taxon>Rhodospirillales</taxon>
        <taxon>Stellaceae</taxon>
        <taxon>Stella</taxon>
    </lineage>
</organism>
<dbReference type="GO" id="GO:0051287">
    <property type="term" value="F:NAD binding"/>
    <property type="evidence" value="ECO:0007669"/>
    <property type="project" value="InterPro"/>
</dbReference>
<dbReference type="SUPFAM" id="SSF51735">
    <property type="entry name" value="NAD(P)-binding Rossmann-fold domains"/>
    <property type="match status" value="1"/>
</dbReference>
<dbReference type="RefSeq" id="WP_123691257.1">
    <property type="nucleotide sequence ID" value="NZ_AP019700.1"/>
</dbReference>
<dbReference type="Gene3D" id="3.40.50.720">
    <property type="entry name" value="NAD(P)-binding Rossmann-like Domain"/>
    <property type="match status" value="1"/>
</dbReference>
<dbReference type="AlphaFoldDB" id="A0A3N1L7K7"/>
<keyword evidence="7" id="KW-1185">Reference proteome</keyword>
<evidence type="ECO:0000259" key="4">
    <source>
        <dbReference type="Pfam" id="PF03446"/>
    </source>
</evidence>
<gene>
    <name evidence="6" type="ORF">EDC65_2455</name>
</gene>
<accession>A0A3N1L7K7</accession>
<feature type="domain" description="6-phosphogluconate dehydrogenase NADP-binding" evidence="4">
    <location>
        <begin position="8"/>
        <end position="167"/>
    </location>
</feature>
<dbReference type="PIRSF" id="PIRSF000103">
    <property type="entry name" value="HIBADH"/>
    <property type="match status" value="1"/>
</dbReference>
<evidence type="ECO:0000256" key="2">
    <source>
        <dbReference type="ARBA" id="ARBA00023027"/>
    </source>
</evidence>
<keyword evidence="2" id="KW-0520">NAD</keyword>
<comment type="caution">
    <text evidence="6">The sequence shown here is derived from an EMBL/GenBank/DDBJ whole genome shotgun (WGS) entry which is preliminary data.</text>
</comment>
<evidence type="ECO:0000256" key="3">
    <source>
        <dbReference type="PIRSR" id="PIRSR000103-1"/>
    </source>
</evidence>
<dbReference type="Pfam" id="PF03446">
    <property type="entry name" value="NAD_binding_2"/>
    <property type="match status" value="1"/>
</dbReference>
<evidence type="ECO:0000313" key="6">
    <source>
        <dbReference type="EMBL" id="ROP90603.1"/>
    </source>
</evidence>
<dbReference type="GO" id="GO:0050661">
    <property type="term" value="F:NADP binding"/>
    <property type="evidence" value="ECO:0007669"/>
    <property type="project" value="InterPro"/>
</dbReference>
<dbReference type="OrthoDB" id="9812907at2"/>
<dbReference type="EMBL" id="RJKX01000014">
    <property type="protein sequence ID" value="ROP90603.1"/>
    <property type="molecule type" value="Genomic_DNA"/>
</dbReference>
<dbReference type="InterPro" id="IPR029154">
    <property type="entry name" value="HIBADH-like_NADP-bd"/>
</dbReference>
<name>A0A3N1L7K7_9PROT</name>
<feature type="domain" description="3-hydroxyisobutyrate dehydrogenase-like NAD-binding" evidence="5">
    <location>
        <begin position="170"/>
        <end position="291"/>
    </location>
</feature>